<evidence type="ECO:0000313" key="5">
    <source>
        <dbReference type="EMBL" id="CAB3288197.1"/>
    </source>
</evidence>
<dbReference type="EMBL" id="LR792632">
    <property type="protein sequence ID" value="CAB3288197.1"/>
    <property type="molecule type" value="Genomic_DNA"/>
</dbReference>
<dbReference type="AlphaFoldDB" id="A0A8D6SVA2"/>
<protein>
    <submittedName>
        <fullName evidence="5">HTH hxlR-type domain-containing protein</fullName>
    </submittedName>
</protein>
<keyword evidence="1" id="KW-0805">Transcription regulation</keyword>
<evidence type="ECO:0000256" key="3">
    <source>
        <dbReference type="ARBA" id="ARBA00023163"/>
    </source>
</evidence>
<dbReference type="PANTHER" id="PTHR33204:SF18">
    <property type="entry name" value="TRANSCRIPTIONAL REGULATORY PROTEIN"/>
    <property type="match status" value="1"/>
</dbReference>
<dbReference type="InterPro" id="IPR036388">
    <property type="entry name" value="WH-like_DNA-bd_sf"/>
</dbReference>
<gene>
    <name evidence="5" type="ORF">MLAUSG7_0593</name>
</gene>
<dbReference type="SUPFAM" id="SSF46785">
    <property type="entry name" value="Winged helix' DNA-binding domain"/>
    <property type="match status" value="1"/>
</dbReference>
<feature type="domain" description="HTH hxlR-type" evidence="4">
    <location>
        <begin position="12"/>
        <end position="93"/>
    </location>
</feature>
<accession>A0A8D6SVA2</accession>
<name>A0A8D6SVA2_9EURY</name>
<keyword evidence="6" id="KW-1185">Reference proteome</keyword>
<keyword evidence="2" id="KW-0238">DNA-binding</keyword>
<dbReference type="Gene3D" id="1.10.10.10">
    <property type="entry name" value="Winged helix-like DNA-binding domain superfamily/Winged helix DNA-binding domain"/>
    <property type="match status" value="1"/>
</dbReference>
<evidence type="ECO:0000259" key="4">
    <source>
        <dbReference type="Pfam" id="PF01638"/>
    </source>
</evidence>
<dbReference type="GO" id="GO:0003677">
    <property type="term" value="F:DNA binding"/>
    <property type="evidence" value="ECO:0007669"/>
    <property type="project" value="UniProtKB-KW"/>
</dbReference>
<dbReference type="Proteomes" id="UP000679213">
    <property type="component" value="Chromosome I"/>
</dbReference>
<dbReference type="KEGG" id="mesg:MLAUSG7_0593"/>
<organism evidence="5 6">
    <name type="scientific">Methanocaldococcus lauensis</name>
    <dbReference type="NCBI Taxonomy" id="2546128"/>
    <lineage>
        <taxon>Archaea</taxon>
        <taxon>Methanobacteriati</taxon>
        <taxon>Methanobacteriota</taxon>
        <taxon>Methanomada group</taxon>
        <taxon>Methanococci</taxon>
        <taxon>Methanococcales</taxon>
        <taxon>Methanocaldococcaceae</taxon>
        <taxon>Methanocaldococcus</taxon>
    </lineage>
</organism>
<dbReference type="Pfam" id="PF01638">
    <property type="entry name" value="HxlR"/>
    <property type="match status" value="1"/>
</dbReference>
<dbReference type="InterPro" id="IPR002577">
    <property type="entry name" value="HTH_HxlR"/>
</dbReference>
<evidence type="ECO:0000256" key="1">
    <source>
        <dbReference type="ARBA" id="ARBA00023015"/>
    </source>
</evidence>
<keyword evidence="3" id="KW-0804">Transcription</keyword>
<sequence length="129" mass="14981">MTDKKWKFLKTLSKKNNFLVLNLLRSKGKLHFANIKRILKIDGRTLTDALNELIDYGLVKKEIEEPEKRTSKVYYSLTELGKKAVKIYDYAEQLEKELESKQSIVINGNVGDNNVIANNIENSKIYFKK</sequence>
<reference evidence="5 6" key="1">
    <citation type="submission" date="2020-04" db="EMBL/GenBank/DDBJ databases">
        <authorList>
            <consortium name="Genoscope - CEA"/>
            <person name="William W."/>
        </authorList>
    </citation>
    <scope>NUCLEOTIDE SEQUENCE [LARGE SCALE GENOMIC DNA]</scope>
    <source>
        <strain evidence="5 6">SG7</strain>
    </source>
</reference>
<evidence type="ECO:0000256" key="2">
    <source>
        <dbReference type="ARBA" id="ARBA00023125"/>
    </source>
</evidence>
<evidence type="ECO:0000313" key="6">
    <source>
        <dbReference type="Proteomes" id="UP000679213"/>
    </source>
</evidence>
<dbReference type="InterPro" id="IPR036390">
    <property type="entry name" value="WH_DNA-bd_sf"/>
</dbReference>
<proteinExistence type="predicted"/>
<dbReference type="PANTHER" id="PTHR33204">
    <property type="entry name" value="TRANSCRIPTIONAL REGULATOR, MARR FAMILY"/>
    <property type="match status" value="1"/>
</dbReference>